<organism evidence="1 2">
    <name type="scientific">Acinetobacter cumulans</name>
    <dbReference type="NCBI Taxonomy" id="2136182"/>
    <lineage>
        <taxon>Bacteria</taxon>
        <taxon>Pseudomonadati</taxon>
        <taxon>Pseudomonadota</taxon>
        <taxon>Gammaproteobacteria</taxon>
        <taxon>Moraxellales</taxon>
        <taxon>Moraxellaceae</taxon>
        <taxon>Acinetobacter</taxon>
    </lineage>
</organism>
<proteinExistence type="predicted"/>
<reference evidence="1 2" key="1">
    <citation type="submission" date="2018-09" db="EMBL/GenBank/DDBJ databases">
        <title>The draft genome of Acinetobacter sp. strains.</title>
        <authorList>
            <person name="Qin J."/>
            <person name="Feng Y."/>
            <person name="Zong Z."/>
        </authorList>
    </citation>
    <scope>NUCLEOTIDE SEQUENCE [LARGE SCALE GENOMIC DNA]</scope>
    <source>
        <strain evidence="1 2">WCHAc060003</strain>
    </source>
</reference>
<comment type="caution">
    <text evidence="1">The sequence shown here is derived from an EMBL/GenBank/DDBJ whole genome shotgun (WGS) entry which is preliminary data.</text>
</comment>
<dbReference type="AlphaFoldDB" id="A0A498DC77"/>
<sequence>MHFNTKDMFMTLKQKPIKHHFVQVSYQKQFTADNGSFWVLTKEFQYKISQKTPSQICYIPHLHTLYKYSKEFLQIENTYALIEQQMATLFEHINKNTNDLEAKDKVSWFSTLQNLKDFQTLIKFIISLTFWRNPSQQNIAKECSSKLLNLYDNSPPKIKEIFSFNREFIQYLAFNYQEENNFKIIQYLILPLVTFDLHGNDAINIVLLDENENFISCDNPVAFWGNYNELFEFKKFIFPINKNFLVLNNKETLSCDCTQQTINLLIALNAKKYIFSHSKENLEKVKENLLFFQK</sequence>
<name>A0A498DC77_9GAMM</name>
<dbReference type="InterPro" id="IPR025332">
    <property type="entry name" value="DUF4238"/>
</dbReference>
<dbReference type="Proteomes" id="UP000267166">
    <property type="component" value="Unassembled WGS sequence"/>
</dbReference>
<protein>
    <submittedName>
        <fullName evidence="1">DUF4238 domain-containing protein</fullName>
    </submittedName>
</protein>
<dbReference type="Pfam" id="PF14022">
    <property type="entry name" value="DUF4238"/>
    <property type="match status" value="1"/>
</dbReference>
<gene>
    <name evidence="1" type="ORF">D9K80_01490</name>
</gene>
<evidence type="ECO:0000313" key="1">
    <source>
        <dbReference type="EMBL" id="RLL38837.1"/>
    </source>
</evidence>
<dbReference type="EMBL" id="RCHD01000002">
    <property type="protein sequence ID" value="RLL38837.1"/>
    <property type="molecule type" value="Genomic_DNA"/>
</dbReference>
<accession>A0A498DC77</accession>
<evidence type="ECO:0000313" key="2">
    <source>
        <dbReference type="Proteomes" id="UP000267166"/>
    </source>
</evidence>